<feature type="region of interest" description="Disordered" evidence="7">
    <location>
        <begin position="60"/>
        <end position="146"/>
    </location>
</feature>
<evidence type="ECO:0000256" key="3">
    <source>
        <dbReference type="ARBA" id="ARBA00022829"/>
    </source>
</evidence>
<evidence type="ECO:0000256" key="7">
    <source>
        <dbReference type="SAM" id="MobiDB-lite"/>
    </source>
</evidence>
<dbReference type="Pfam" id="PF09397">
    <property type="entry name" value="FtsK_gamma"/>
    <property type="match status" value="1"/>
</dbReference>
<feature type="compositionally biased region" description="Basic and acidic residues" evidence="7">
    <location>
        <begin position="161"/>
        <end position="180"/>
    </location>
</feature>
<evidence type="ECO:0000313" key="10">
    <source>
        <dbReference type="Proteomes" id="UP000030528"/>
    </source>
</evidence>
<keyword evidence="3" id="KW-0159">Chromosome partition</keyword>
<organism evidence="9 10">
    <name type="scientific">Pontibacillus halophilus JSM 076056 = DSM 19796</name>
    <dbReference type="NCBI Taxonomy" id="1385510"/>
    <lineage>
        <taxon>Bacteria</taxon>
        <taxon>Bacillati</taxon>
        <taxon>Bacillota</taxon>
        <taxon>Bacilli</taxon>
        <taxon>Bacillales</taxon>
        <taxon>Bacillaceae</taxon>
        <taxon>Pontibacillus</taxon>
    </lineage>
</organism>
<evidence type="ECO:0000256" key="2">
    <source>
        <dbReference type="ARBA" id="ARBA00022741"/>
    </source>
</evidence>
<protein>
    <recommendedName>
        <fullName evidence="8">FtsK domain-containing protein</fullName>
    </recommendedName>
</protein>
<feature type="compositionally biased region" description="Basic and acidic residues" evidence="7">
    <location>
        <begin position="317"/>
        <end position="326"/>
    </location>
</feature>
<dbReference type="SMART" id="SM00843">
    <property type="entry name" value="Ftsk_gamma"/>
    <property type="match status" value="1"/>
</dbReference>
<dbReference type="Pfam" id="PF01580">
    <property type="entry name" value="FtsK_SpoIIIE"/>
    <property type="match status" value="1"/>
</dbReference>
<dbReference type="Pfam" id="PF17854">
    <property type="entry name" value="FtsK_alpha"/>
    <property type="match status" value="1"/>
</dbReference>
<feature type="compositionally biased region" description="Acidic residues" evidence="7">
    <location>
        <begin position="296"/>
        <end position="316"/>
    </location>
</feature>
<dbReference type="eggNOG" id="COG1674">
    <property type="taxonomic scope" value="Bacteria"/>
</dbReference>
<feature type="compositionally biased region" description="Acidic residues" evidence="7">
    <location>
        <begin position="240"/>
        <end position="252"/>
    </location>
</feature>
<evidence type="ECO:0000313" key="9">
    <source>
        <dbReference type="EMBL" id="KGX89406.1"/>
    </source>
</evidence>
<dbReference type="Proteomes" id="UP000030528">
    <property type="component" value="Unassembled WGS sequence"/>
</dbReference>
<feature type="compositionally biased region" description="Basic and acidic residues" evidence="7">
    <location>
        <begin position="366"/>
        <end position="386"/>
    </location>
</feature>
<dbReference type="SUPFAM" id="SSF52540">
    <property type="entry name" value="P-loop containing nucleoside triphosphate hydrolases"/>
    <property type="match status" value="1"/>
</dbReference>
<feature type="region of interest" description="Disordered" evidence="7">
    <location>
        <begin position="222"/>
        <end position="447"/>
    </location>
</feature>
<feature type="compositionally biased region" description="Acidic residues" evidence="7">
    <location>
        <begin position="327"/>
        <end position="354"/>
    </location>
</feature>
<dbReference type="Gene3D" id="3.30.980.40">
    <property type="match status" value="1"/>
</dbReference>
<dbReference type="InterPro" id="IPR027417">
    <property type="entry name" value="P-loop_NTPase"/>
</dbReference>
<dbReference type="EMBL" id="AVPE01000023">
    <property type="protein sequence ID" value="KGX89406.1"/>
    <property type="molecule type" value="Genomic_DNA"/>
</dbReference>
<dbReference type="InterPro" id="IPR003593">
    <property type="entry name" value="AAA+_ATPase"/>
</dbReference>
<evidence type="ECO:0000256" key="5">
    <source>
        <dbReference type="ARBA" id="ARBA00023125"/>
    </source>
</evidence>
<dbReference type="InterPro" id="IPR036388">
    <property type="entry name" value="WH-like_DNA-bd_sf"/>
</dbReference>
<dbReference type="InterPro" id="IPR036390">
    <property type="entry name" value="WH_DNA-bd_sf"/>
</dbReference>
<feature type="compositionally biased region" description="Basic and acidic residues" evidence="7">
    <location>
        <begin position="398"/>
        <end position="413"/>
    </location>
</feature>
<dbReference type="STRING" id="1385510.GCA_000425205_03555"/>
<accession>A0A0A5G8E1</accession>
<dbReference type="CDD" id="cd01127">
    <property type="entry name" value="TrwB_TraG_TraD_VirD4"/>
    <property type="match status" value="1"/>
</dbReference>
<dbReference type="OrthoDB" id="9807790at2"/>
<keyword evidence="2 6" id="KW-0547">Nucleotide-binding</keyword>
<reference evidence="9 10" key="1">
    <citation type="submission" date="2013-08" db="EMBL/GenBank/DDBJ databases">
        <authorList>
            <person name="Huang J."/>
            <person name="Wang G."/>
        </authorList>
    </citation>
    <scope>NUCLEOTIDE SEQUENCE [LARGE SCALE GENOMIC DNA]</scope>
    <source>
        <strain evidence="9 10">JSM 076056</strain>
    </source>
</reference>
<feature type="region of interest" description="Disordered" evidence="7">
    <location>
        <begin position="16"/>
        <end position="46"/>
    </location>
</feature>
<feature type="compositionally biased region" description="Polar residues" evidence="7">
    <location>
        <begin position="81"/>
        <end position="96"/>
    </location>
</feature>
<keyword evidence="5" id="KW-0238">DNA-binding</keyword>
<feature type="compositionally biased region" description="Polar residues" evidence="7">
    <location>
        <begin position="355"/>
        <end position="365"/>
    </location>
</feature>
<dbReference type="PROSITE" id="PS50901">
    <property type="entry name" value="FTSK"/>
    <property type="match status" value="1"/>
</dbReference>
<proteinExistence type="inferred from homology"/>
<dbReference type="GO" id="GO:0005524">
    <property type="term" value="F:ATP binding"/>
    <property type="evidence" value="ECO:0007669"/>
    <property type="project" value="UniProtKB-UniRule"/>
</dbReference>
<dbReference type="InterPro" id="IPR041027">
    <property type="entry name" value="FtsK_alpha"/>
</dbReference>
<feature type="compositionally biased region" description="Basic and acidic residues" evidence="7">
    <location>
        <begin position="222"/>
        <end position="233"/>
    </location>
</feature>
<dbReference type="PANTHER" id="PTHR22683">
    <property type="entry name" value="SPORULATION PROTEIN RELATED"/>
    <property type="match status" value="1"/>
</dbReference>
<evidence type="ECO:0000259" key="8">
    <source>
        <dbReference type="PROSITE" id="PS50901"/>
    </source>
</evidence>
<dbReference type="InterPro" id="IPR002543">
    <property type="entry name" value="FtsK_dom"/>
</dbReference>
<dbReference type="SUPFAM" id="SSF46785">
    <property type="entry name" value="Winged helix' DNA-binding domain"/>
    <property type="match status" value="1"/>
</dbReference>
<feature type="compositionally biased region" description="Low complexity" evidence="7">
    <location>
        <begin position="414"/>
        <end position="423"/>
    </location>
</feature>
<name>A0A0A5G8E1_9BACI</name>
<evidence type="ECO:0000256" key="6">
    <source>
        <dbReference type="PROSITE-ProRule" id="PRU00289"/>
    </source>
</evidence>
<feature type="compositionally biased region" description="Basic and acidic residues" evidence="7">
    <location>
        <begin position="115"/>
        <end position="124"/>
    </location>
</feature>
<dbReference type="InterPro" id="IPR018541">
    <property type="entry name" value="Ftsk_gamma"/>
</dbReference>
<comment type="caution">
    <text evidence="9">The sequence shown here is derived from an EMBL/GenBank/DDBJ whole genome shotgun (WGS) entry which is preliminary data.</text>
</comment>
<keyword evidence="10" id="KW-1185">Reference proteome</keyword>
<comment type="similarity">
    <text evidence="1">Belongs to the FtsK/SpoIIIE/SftA family.</text>
</comment>
<dbReference type="GO" id="GO:0003677">
    <property type="term" value="F:DNA binding"/>
    <property type="evidence" value="ECO:0007669"/>
    <property type="project" value="UniProtKB-KW"/>
</dbReference>
<dbReference type="Gene3D" id="1.10.10.10">
    <property type="entry name" value="Winged helix-like DNA-binding domain superfamily/Winged helix DNA-binding domain"/>
    <property type="match status" value="1"/>
</dbReference>
<dbReference type="PANTHER" id="PTHR22683:SF42">
    <property type="entry name" value="DNA TRANSLOCASE SFTA"/>
    <property type="match status" value="1"/>
</dbReference>
<dbReference type="InterPro" id="IPR050206">
    <property type="entry name" value="FtsK/SpoIIIE/SftA"/>
</dbReference>
<dbReference type="SMART" id="SM00382">
    <property type="entry name" value="AAA"/>
    <property type="match status" value="1"/>
</dbReference>
<feature type="compositionally biased region" description="Low complexity" evidence="7">
    <location>
        <begin position="285"/>
        <end position="295"/>
    </location>
</feature>
<dbReference type="GO" id="GO:0007059">
    <property type="term" value="P:chromosome segregation"/>
    <property type="evidence" value="ECO:0007669"/>
    <property type="project" value="UniProtKB-KW"/>
</dbReference>
<feature type="compositionally biased region" description="Acidic residues" evidence="7">
    <location>
        <begin position="424"/>
        <end position="435"/>
    </location>
</feature>
<gene>
    <name evidence="9" type="ORF">N781_09145</name>
</gene>
<evidence type="ECO:0000256" key="4">
    <source>
        <dbReference type="ARBA" id="ARBA00022840"/>
    </source>
</evidence>
<evidence type="ECO:0000256" key="1">
    <source>
        <dbReference type="ARBA" id="ARBA00006474"/>
    </source>
</evidence>
<feature type="region of interest" description="Disordered" evidence="7">
    <location>
        <begin position="160"/>
        <end position="197"/>
    </location>
</feature>
<keyword evidence="4 6" id="KW-0067">ATP-binding</keyword>
<dbReference type="Gene3D" id="3.40.50.300">
    <property type="entry name" value="P-loop containing nucleotide triphosphate hydrolases"/>
    <property type="match status" value="1"/>
</dbReference>
<feature type="binding site" evidence="6">
    <location>
        <begin position="598"/>
        <end position="605"/>
    </location>
    <ligand>
        <name>ATP</name>
        <dbReference type="ChEBI" id="CHEBI:30616"/>
    </ligand>
</feature>
<dbReference type="AlphaFoldDB" id="A0A0A5G8E1"/>
<feature type="domain" description="FtsK" evidence="8">
    <location>
        <begin position="581"/>
        <end position="773"/>
    </location>
</feature>
<sequence length="918" mass="104658">MWDRMKKWFRQLSEEERETANKYSDNDAEEGQYHKKSNDSSFDTKMAYQYPKERAFRFPVIPDENLEQRTTYSREERLQRKTSYNSRQTEQRYSYKQNREEDYEYEESKSSNSWNEKEEQEPHFSRPFTPSEVPSPIYGFGKREDRIRVSDLDDVPAYLRKLAEKQQQEEVEPEPSKEQDSEGFELLQQETDEDVHTRDLVNEADVEEEENVVNLFVHEESEMVDQEETHIDENQQGEVSTEDEDLGEDIEAESTSSPVFFDEDMISPHWKREDRLEFEDDEQSDSSSGQGLSLELDMDDEEEETEGEPAVDDTVESTEHPAHEHEEEFEQEVDEFLSNDTDDVFPAEQEELDESNQSTPVTESKGNVKQEETVEEMETARPEPTRSRRPFNVMMTPMDKRNRDRDRKAKDEQQMSSEPVQVQQEEESLSDADDEHEPKVAPKDKTVSVPVHLLEDMPPRNEDDAEWIEAQKDLLETTLKHFHVKASVVHATKGPSVTRFEVQPEPGVKVSKITNLADDIKLNMAAKDIRMEAPIPGKNAIGIEVPNKTPEAVSLQEIFESDAFKSATSPLSVGLGLDISGEPIVTDLRKMPHGLIAGATGSGKSVNINTILISLLYKAHHEDVKFLLIDPKMVELAPYNDLPHLVAPVINDVKAATSALKWAVNEMEERYEKFVKEGARNIDGYNEKMKKQGRPDAHMPYLVIVIDELADLMMMSPQDVEDAICRIAQKARACGIHLLVATQRPSVDVITGLIKANIPTRMAFSVSSQVDSRTIIDTSGAEKLLGRGDMLFLENGSGKTQRIQGAFVSDEEIERITSYVKKIAPPNYVFEQDELILQTDFEEEDDLFDAAVEFVIQQSGASASLLQRRFKVGYNRAARLIDTMEEKGIISGPKGSKPRDVYVSLSEFEELRQATSAK</sequence>
<feature type="compositionally biased region" description="Basic and acidic residues" evidence="7">
    <location>
        <begin position="436"/>
        <end position="446"/>
    </location>
</feature>